<proteinExistence type="predicted"/>
<dbReference type="RefSeq" id="WP_205109255.1">
    <property type="nucleotide sequence ID" value="NZ_BAAAHT010000004.1"/>
</dbReference>
<dbReference type="EMBL" id="JAFBBU010000001">
    <property type="protein sequence ID" value="MBM7472477.1"/>
    <property type="molecule type" value="Genomic_DNA"/>
</dbReference>
<feature type="region of interest" description="Disordered" evidence="1">
    <location>
        <begin position="1"/>
        <end position="21"/>
    </location>
</feature>
<evidence type="ECO:0000313" key="3">
    <source>
        <dbReference type="Proteomes" id="UP000776164"/>
    </source>
</evidence>
<dbReference type="Proteomes" id="UP000776164">
    <property type="component" value="Unassembled WGS sequence"/>
</dbReference>
<evidence type="ECO:0000313" key="2">
    <source>
        <dbReference type="EMBL" id="MBM7472477.1"/>
    </source>
</evidence>
<evidence type="ECO:0008006" key="4">
    <source>
        <dbReference type="Google" id="ProtNLM"/>
    </source>
</evidence>
<evidence type="ECO:0000256" key="1">
    <source>
        <dbReference type="SAM" id="MobiDB-lite"/>
    </source>
</evidence>
<organism evidence="2 3">
    <name type="scientific">Subtercola frigoramans</name>
    <dbReference type="NCBI Taxonomy" id="120298"/>
    <lineage>
        <taxon>Bacteria</taxon>
        <taxon>Bacillati</taxon>
        <taxon>Actinomycetota</taxon>
        <taxon>Actinomycetes</taxon>
        <taxon>Micrococcales</taxon>
        <taxon>Microbacteriaceae</taxon>
        <taxon>Subtercola</taxon>
    </lineage>
</organism>
<reference evidence="2 3" key="1">
    <citation type="submission" date="2021-01" db="EMBL/GenBank/DDBJ databases">
        <title>Sequencing the genomes of 1000 actinobacteria strains.</title>
        <authorList>
            <person name="Klenk H.-P."/>
        </authorList>
    </citation>
    <scope>NUCLEOTIDE SEQUENCE [LARGE SCALE GENOMIC DNA]</scope>
    <source>
        <strain evidence="2 3">DSM 13057</strain>
    </source>
</reference>
<comment type="caution">
    <text evidence="2">The sequence shown here is derived from an EMBL/GenBank/DDBJ whole genome shotgun (WGS) entry which is preliminary data.</text>
</comment>
<gene>
    <name evidence="2" type="ORF">JOE66_002111</name>
</gene>
<sequence length="204" mass="21601">MTQKSKLQAIKMPGETGTASHRRIRPSRVVLFGSLLPALLISLTACASGSSSSGASSPASESVVSTPEVIALDEWIVGNWTCSVQDHWTQDIVVSKDGTWTMASEPGDGEFQGSWVYRAGAITFATDSDSDPIDGGGLMVSGLPEILQLPGNLPLVQTFQYAKSVRGDVTPGSATGELTATTLKFKYTDATYSSNDFDVDCKRS</sequence>
<keyword evidence="3" id="KW-1185">Reference proteome</keyword>
<name>A0ABS2L5Y6_9MICO</name>
<accession>A0ABS2L5Y6</accession>
<protein>
    <recommendedName>
        <fullName evidence="4">Lipoprotein</fullName>
    </recommendedName>
</protein>